<gene>
    <name evidence="2" type="ORF">NAEGRDRAFT_73438</name>
</gene>
<dbReference type="AlphaFoldDB" id="D2VWM9"/>
<evidence type="ECO:0000313" key="2">
    <source>
        <dbReference type="EMBL" id="EFC38651.1"/>
    </source>
</evidence>
<name>D2VWM9_NAEGR</name>
<dbReference type="GeneID" id="8858098"/>
<dbReference type="VEuPathDB" id="AmoebaDB:NAEGRDRAFT_73438"/>
<evidence type="ECO:0000256" key="1">
    <source>
        <dbReference type="SAM" id="MobiDB-lite"/>
    </source>
</evidence>
<organism evidence="3">
    <name type="scientific">Naegleria gruberi</name>
    <name type="common">Amoeba</name>
    <dbReference type="NCBI Taxonomy" id="5762"/>
    <lineage>
        <taxon>Eukaryota</taxon>
        <taxon>Discoba</taxon>
        <taxon>Heterolobosea</taxon>
        <taxon>Tetramitia</taxon>
        <taxon>Eutetramitia</taxon>
        <taxon>Vahlkampfiidae</taxon>
        <taxon>Naegleria</taxon>
    </lineage>
</organism>
<protein>
    <submittedName>
        <fullName evidence="2">Predicted protein</fullName>
    </submittedName>
</protein>
<dbReference type="Proteomes" id="UP000006671">
    <property type="component" value="Unassembled WGS sequence"/>
</dbReference>
<feature type="compositionally biased region" description="Low complexity" evidence="1">
    <location>
        <begin position="137"/>
        <end position="171"/>
    </location>
</feature>
<keyword evidence="3" id="KW-1185">Reference proteome</keyword>
<feature type="region of interest" description="Disordered" evidence="1">
    <location>
        <begin position="124"/>
        <end position="197"/>
    </location>
</feature>
<dbReference type="InParanoid" id="D2VWM9"/>
<dbReference type="KEGG" id="ngr:NAEGRDRAFT_73438"/>
<dbReference type="RefSeq" id="XP_002671395.1">
    <property type="nucleotide sequence ID" value="XM_002671349.1"/>
</dbReference>
<dbReference type="EMBL" id="GG738905">
    <property type="protein sequence ID" value="EFC38651.1"/>
    <property type="molecule type" value="Genomic_DNA"/>
</dbReference>
<dbReference type="OrthoDB" id="310364at2759"/>
<accession>D2VWM9</accession>
<reference evidence="2 3" key="1">
    <citation type="journal article" date="2010" name="Cell">
        <title>The genome of Naegleria gruberi illuminates early eukaryotic versatility.</title>
        <authorList>
            <person name="Fritz-Laylin L.K."/>
            <person name="Prochnik S.E."/>
            <person name="Ginger M.L."/>
            <person name="Dacks J.B."/>
            <person name="Carpenter M.L."/>
            <person name="Field M.C."/>
            <person name="Kuo A."/>
            <person name="Paredez A."/>
            <person name="Chapman J."/>
            <person name="Pham J."/>
            <person name="Shu S."/>
            <person name="Neupane R."/>
            <person name="Cipriano M."/>
            <person name="Mancuso J."/>
            <person name="Tu H."/>
            <person name="Salamov A."/>
            <person name="Lindquist E."/>
            <person name="Shapiro H."/>
            <person name="Lucas S."/>
            <person name="Grigoriev I.V."/>
            <person name="Cande W.Z."/>
            <person name="Fulton C."/>
            <person name="Rokhsar D.S."/>
            <person name="Dawson S.C."/>
        </authorList>
    </citation>
    <scope>NUCLEOTIDE SEQUENCE [LARGE SCALE GENOMIC DNA]</scope>
    <source>
        <strain evidence="2 3">NEG-M</strain>
    </source>
</reference>
<evidence type="ECO:0000313" key="3">
    <source>
        <dbReference type="Proteomes" id="UP000006671"/>
    </source>
</evidence>
<feature type="region of interest" description="Disordered" evidence="1">
    <location>
        <begin position="64"/>
        <end position="95"/>
    </location>
</feature>
<proteinExistence type="predicted"/>
<sequence>MQRMVVQSEGEKHLQAYLEYRMIVGDRDGGVLLPEAEYEKLRKEFYAKREEHNLHFVDTSKMISGGKNKRLQSGSEEMKYEQRKQKGSKTKVYSSISPLELYNKEPDFSLSQFRTIPEEPVKSRVYSSRMLPLKKPSSNTISSTTSTTNSRPSLSKPSSSSTTNRKPSSTPIDRKPLPSVSRFTEVKKEVRTTSIRK</sequence>